<gene>
    <name evidence="2" type="ORF">ERS852420_02950</name>
</gene>
<dbReference type="RefSeq" id="WP_055263805.1">
    <property type="nucleotide sequence ID" value="NZ_CYXV01000014.1"/>
</dbReference>
<dbReference type="AlphaFoldDB" id="A0A173UJG0"/>
<proteinExistence type="predicted"/>
<dbReference type="Proteomes" id="UP000095495">
    <property type="component" value="Unassembled WGS sequence"/>
</dbReference>
<reference evidence="2 3" key="1">
    <citation type="submission" date="2015-09" db="EMBL/GenBank/DDBJ databases">
        <authorList>
            <consortium name="Pathogen Informatics"/>
        </authorList>
    </citation>
    <scope>NUCLEOTIDE SEQUENCE [LARGE SCALE GENOMIC DNA]</scope>
    <source>
        <strain evidence="2 3">2789STDY5608863</strain>
    </source>
</reference>
<name>A0A173UJG0_9FIRM</name>
<dbReference type="EMBL" id="CYXV01000014">
    <property type="protein sequence ID" value="CUN13708.1"/>
    <property type="molecule type" value="Genomic_DNA"/>
</dbReference>
<evidence type="ECO:0000256" key="1">
    <source>
        <dbReference type="SAM" id="MobiDB-lite"/>
    </source>
</evidence>
<evidence type="ECO:0000313" key="2">
    <source>
        <dbReference type="EMBL" id="CUN13708.1"/>
    </source>
</evidence>
<evidence type="ECO:0000313" key="3">
    <source>
        <dbReference type="Proteomes" id="UP000095495"/>
    </source>
</evidence>
<feature type="region of interest" description="Disordered" evidence="1">
    <location>
        <begin position="120"/>
        <end position="140"/>
    </location>
</feature>
<accession>A0A173UJG0</accession>
<organism evidence="2 3">
    <name type="scientific">Roseburia faecis</name>
    <dbReference type="NCBI Taxonomy" id="301302"/>
    <lineage>
        <taxon>Bacteria</taxon>
        <taxon>Bacillati</taxon>
        <taxon>Bacillota</taxon>
        <taxon>Clostridia</taxon>
        <taxon>Lachnospirales</taxon>
        <taxon>Lachnospiraceae</taxon>
        <taxon>Roseburia</taxon>
    </lineage>
</organism>
<sequence length="140" mass="16040">MKVKLGNSEYSIKFGFKPTLKSHLIKDVSESVSEQDGSLESVEKLLLETLPKMLLVGLQVNHKDEFGYDYDTNEKYDEQFNKVLNLLSEKIDDGEIDCIELFNELENELESNSFLAKMMETEKKNRTPAKKTPSKTANKN</sequence>
<protein>
    <submittedName>
        <fullName evidence="2">Uncharacterized protein</fullName>
    </submittedName>
</protein>